<comment type="caution">
    <text evidence="1">The sequence shown here is derived from an EMBL/GenBank/DDBJ whole genome shotgun (WGS) entry which is preliminary data.</text>
</comment>
<evidence type="ECO:0000313" key="1">
    <source>
        <dbReference type="EMBL" id="CAI2380539.1"/>
    </source>
</evidence>
<sequence length="171" mass="20092">MWRKNFKKQYAEDDYYEDEDRGIPDSARCVTKKEIQEEAMTPFFGEELYCRGKVEGGQEQVSRPERQQEFEECEQQVSIEIEEILKKYEGCQEKIPSEHEFNMVCSYLGIDDPESYDEVLTTYLSHILSNVKKLHSKIDKQLRDLEEKKMTILNAVAKSDAQIDLIMSQIC</sequence>
<dbReference type="EMBL" id="CAMPGE010022500">
    <property type="protein sequence ID" value="CAI2380539.1"/>
    <property type="molecule type" value="Genomic_DNA"/>
</dbReference>
<accession>A0AAD2D498</accession>
<dbReference type="AlphaFoldDB" id="A0AAD2D498"/>
<dbReference type="Proteomes" id="UP001295684">
    <property type="component" value="Unassembled WGS sequence"/>
</dbReference>
<proteinExistence type="predicted"/>
<organism evidence="1 2">
    <name type="scientific">Euplotes crassus</name>
    <dbReference type="NCBI Taxonomy" id="5936"/>
    <lineage>
        <taxon>Eukaryota</taxon>
        <taxon>Sar</taxon>
        <taxon>Alveolata</taxon>
        <taxon>Ciliophora</taxon>
        <taxon>Intramacronucleata</taxon>
        <taxon>Spirotrichea</taxon>
        <taxon>Hypotrichia</taxon>
        <taxon>Euplotida</taxon>
        <taxon>Euplotidae</taxon>
        <taxon>Moneuplotes</taxon>
    </lineage>
</organism>
<protein>
    <submittedName>
        <fullName evidence="1">Uncharacterized protein</fullName>
    </submittedName>
</protein>
<reference evidence="1" key="1">
    <citation type="submission" date="2023-07" db="EMBL/GenBank/DDBJ databases">
        <authorList>
            <consortium name="AG Swart"/>
            <person name="Singh M."/>
            <person name="Singh A."/>
            <person name="Seah K."/>
            <person name="Emmerich C."/>
        </authorList>
    </citation>
    <scope>NUCLEOTIDE SEQUENCE</scope>
    <source>
        <strain evidence="1">DP1</strain>
    </source>
</reference>
<evidence type="ECO:0000313" key="2">
    <source>
        <dbReference type="Proteomes" id="UP001295684"/>
    </source>
</evidence>
<name>A0AAD2D498_EUPCR</name>
<keyword evidence="2" id="KW-1185">Reference proteome</keyword>
<gene>
    <name evidence="1" type="ORF">ECRASSUSDP1_LOCUS21975</name>
</gene>